<keyword evidence="2" id="KW-1133">Transmembrane helix</keyword>
<dbReference type="EMBL" id="QEAN01000320">
    <property type="protein sequence ID" value="TPX40260.1"/>
    <property type="molecule type" value="Genomic_DNA"/>
</dbReference>
<gene>
    <name evidence="3" type="ORF">SeMB42_g06074</name>
</gene>
<dbReference type="VEuPathDB" id="FungiDB:SeMB42_g06074"/>
<evidence type="ECO:0000256" key="1">
    <source>
        <dbReference type="SAM" id="MobiDB-lite"/>
    </source>
</evidence>
<feature type="compositionally biased region" description="Polar residues" evidence="1">
    <location>
        <begin position="242"/>
        <end position="251"/>
    </location>
</feature>
<keyword evidence="4" id="KW-1185">Reference proteome</keyword>
<dbReference type="AlphaFoldDB" id="A0A507CFH3"/>
<organism evidence="3 4">
    <name type="scientific">Synchytrium endobioticum</name>
    <dbReference type="NCBI Taxonomy" id="286115"/>
    <lineage>
        <taxon>Eukaryota</taxon>
        <taxon>Fungi</taxon>
        <taxon>Fungi incertae sedis</taxon>
        <taxon>Chytridiomycota</taxon>
        <taxon>Chytridiomycota incertae sedis</taxon>
        <taxon>Chytridiomycetes</taxon>
        <taxon>Synchytriales</taxon>
        <taxon>Synchytriaceae</taxon>
        <taxon>Synchytrium</taxon>
    </lineage>
</organism>
<name>A0A507CFH3_9FUNG</name>
<comment type="caution">
    <text evidence="3">The sequence shown here is derived from an EMBL/GenBank/DDBJ whole genome shotgun (WGS) entry which is preliminary data.</text>
</comment>
<protein>
    <submittedName>
        <fullName evidence="3">Uncharacterized protein</fullName>
    </submittedName>
</protein>
<evidence type="ECO:0000313" key="3">
    <source>
        <dbReference type="EMBL" id="TPX40260.1"/>
    </source>
</evidence>
<keyword evidence="2" id="KW-0472">Membrane</keyword>
<feature type="transmembrane region" description="Helical" evidence="2">
    <location>
        <begin position="71"/>
        <end position="91"/>
    </location>
</feature>
<reference evidence="3 4" key="1">
    <citation type="journal article" date="2019" name="Sci. Rep.">
        <title>Comparative genomics of chytrid fungi reveal insights into the obligate biotrophic and pathogenic lifestyle of Synchytrium endobioticum.</title>
        <authorList>
            <person name="van de Vossenberg B.T.L.H."/>
            <person name="Warris S."/>
            <person name="Nguyen H.D.T."/>
            <person name="van Gent-Pelzer M.P.E."/>
            <person name="Joly D.L."/>
            <person name="van de Geest H.C."/>
            <person name="Bonants P.J.M."/>
            <person name="Smith D.S."/>
            <person name="Levesque C.A."/>
            <person name="van der Lee T.A.J."/>
        </authorList>
    </citation>
    <scope>NUCLEOTIDE SEQUENCE [LARGE SCALE GENOMIC DNA]</scope>
    <source>
        <strain evidence="3 4">MB42</strain>
    </source>
</reference>
<evidence type="ECO:0000313" key="4">
    <source>
        <dbReference type="Proteomes" id="UP000317494"/>
    </source>
</evidence>
<feature type="region of interest" description="Disordered" evidence="1">
    <location>
        <begin position="187"/>
        <end position="251"/>
    </location>
</feature>
<proteinExistence type="predicted"/>
<sequence length="251" mass="27636">MVAVGVTSGSLSVRAAAMCPSPWVIVPCVDHQLTQILRPIHPMPSILGLDVSSSSSKPSVLHARAYSASSWTNGLVLLFLFMLVLAGLYYYRRRTSQTTRSSFAMNLSPVFASAQDRNFYVSSRDKHANVEYEQLDDSDVYYDTDDHVALMDNQQSMGTSKKSSANRNGSVDGNALELKLNITHSNRSSDLLNKSPSNNSRTTGNVSHNQSSIIKLRSPLSPLKDDQDEDPDSLLEWAERNIPSSPSIRSQ</sequence>
<keyword evidence="2" id="KW-0812">Transmembrane</keyword>
<evidence type="ECO:0000256" key="2">
    <source>
        <dbReference type="SAM" id="Phobius"/>
    </source>
</evidence>
<accession>A0A507CFH3</accession>
<feature type="compositionally biased region" description="Polar residues" evidence="1">
    <location>
        <begin position="187"/>
        <end position="213"/>
    </location>
</feature>
<dbReference type="Proteomes" id="UP000317494">
    <property type="component" value="Unassembled WGS sequence"/>
</dbReference>